<evidence type="ECO:0000313" key="2">
    <source>
        <dbReference type="EMBL" id="QII13909.1"/>
    </source>
</evidence>
<dbReference type="EMBL" id="CP049055">
    <property type="protein sequence ID" value="QII13909.1"/>
    <property type="molecule type" value="Genomic_DNA"/>
</dbReference>
<organism evidence="1">
    <name type="scientific">Kuenenia stuttgartiensis</name>
    <dbReference type="NCBI Taxonomy" id="174633"/>
    <lineage>
        <taxon>Bacteria</taxon>
        <taxon>Pseudomonadati</taxon>
        <taxon>Planctomycetota</taxon>
        <taxon>Candidatus Brocadiia</taxon>
        <taxon>Candidatus Brocadiales</taxon>
        <taxon>Candidatus Brocadiaceae</taxon>
        <taxon>Candidatus Kuenenia</taxon>
    </lineage>
</organism>
<dbReference type="Proteomes" id="UP000501926">
    <property type="component" value="Chromosome"/>
</dbReference>
<reference evidence="2 3" key="3">
    <citation type="submission" date="2020-02" db="EMBL/GenBank/DDBJ databases">
        <title>Newly sequenced genome of strain CSTR1 showed variability in Candidatus Kuenenia stuttgartiensis genomes.</title>
        <authorList>
            <person name="Ding C."/>
            <person name="Adrian L."/>
        </authorList>
    </citation>
    <scope>NUCLEOTIDE SEQUENCE [LARGE SCALE GENOMIC DNA]</scope>
    <source>
        <strain evidence="2 3">CSTR1</strain>
    </source>
</reference>
<accession>Q1PWK7</accession>
<reference evidence="1" key="2">
    <citation type="submission" date="2006-01" db="EMBL/GenBank/DDBJ databases">
        <authorList>
            <person name="Genoscope"/>
        </authorList>
    </citation>
    <scope>NUCLEOTIDE SEQUENCE</scope>
</reference>
<proteinExistence type="predicted"/>
<evidence type="ECO:0000313" key="1">
    <source>
        <dbReference type="EMBL" id="CAJ71606.1"/>
    </source>
</evidence>
<reference evidence="1" key="1">
    <citation type="journal article" date="2006" name="Nature">
        <title>Deciphering the evolution and metabolism of an anammox bacterium from a community genome.</title>
        <authorList>
            <person name="Strous M."/>
            <person name="Pelletier E."/>
            <person name="Mangenot S."/>
            <person name="Rattei T."/>
            <person name="Lehner A."/>
            <person name="Taylor M.W."/>
            <person name="Horn M."/>
            <person name="Daims H."/>
            <person name="Bartol-Mavel D."/>
            <person name="Wincker P."/>
            <person name="Barbe V."/>
            <person name="Fonknechten N."/>
            <person name="Vallenet D."/>
            <person name="Segurens B."/>
            <person name="Schenowitz-Truong C."/>
            <person name="Medigue C."/>
            <person name="Collingro A."/>
            <person name="Snel B."/>
            <person name="Dutilh B.E."/>
            <person name="OpDenCamp H.J.M."/>
            <person name="vanDerDrift C."/>
            <person name="Cirpus I."/>
            <person name="vanDePas-Schoonen K.T."/>
            <person name="Harhangi H.R."/>
            <person name="vanNiftrik L."/>
            <person name="Schmid M."/>
            <person name="Keltjens J."/>
            <person name="vanDeVossenberg J."/>
            <person name="Kartal B."/>
            <person name="Meier H."/>
            <person name="Frishman D."/>
            <person name="Huynen M.A."/>
            <person name="Mewes H."/>
            <person name="Weissenbach J."/>
            <person name="Jetten M.S.M."/>
            <person name="Wagner M."/>
            <person name="LePaslier D."/>
        </authorList>
    </citation>
    <scope>NUCLEOTIDE SEQUENCE</scope>
</reference>
<sequence>MVKARHSPHSEMHGVKPGLCGKHRYYWNFSKNYSVINISYRLNGSRSFHDTYIPKSELGNENGIRPPLATTLFCCGY</sequence>
<evidence type="ECO:0000313" key="3">
    <source>
        <dbReference type="Proteomes" id="UP000501926"/>
    </source>
</evidence>
<name>Q1PWK7_KUEST</name>
<protein>
    <submittedName>
        <fullName evidence="1">Uncharacterized protein</fullName>
    </submittedName>
</protein>
<dbReference type="AlphaFoldDB" id="Q1PWK7"/>
<gene>
    <name evidence="2" type="ORF">KsCSTR_45300</name>
    <name evidence="1" type="ORF">kustc0861</name>
</gene>
<dbReference type="EMBL" id="CT573073">
    <property type="protein sequence ID" value="CAJ71606.1"/>
    <property type="molecule type" value="Genomic_DNA"/>
</dbReference>